<evidence type="ECO:0000256" key="1">
    <source>
        <dbReference type="ARBA" id="ARBA00001400"/>
    </source>
</evidence>
<evidence type="ECO:0000256" key="4">
    <source>
        <dbReference type="ARBA" id="ARBA00019403"/>
    </source>
</evidence>
<dbReference type="NCBIfam" id="TIGR00758">
    <property type="entry name" value="UDG_fam4"/>
    <property type="match status" value="1"/>
</dbReference>
<evidence type="ECO:0000256" key="5">
    <source>
        <dbReference type="ARBA" id="ARBA00022485"/>
    </source>
</evidence>
<dbReference type="AlphaFoldDB" id="A0AAE3P5Q0"/>
<evidence type="ECO:0000256" key="11">
    <source>
        <dbReference type="ARBA" id="ARBA00023204"/>
    </source>
</evidence>
<dbReference type="InterPro" id="IPR036895">
    <property type="entry name" value="Uracil-DNA_glycosylase-like_sf"/>
</dbReference>
<dbReference type="GO" id="GO:0046872">
    <property type="term" value="F:metal ion binding"/>
    <property type="evidence" value="ECO:0007669"/>
    <property type="project" value="UniProtKB-KW"/>
</dbReference>
<protein>
    <recommendedName>
        <fullName evidence="4">Type-4 uracil-DNA glycosylase</fullName>
        <ecNumber evidence="3">3.2.2.27</ecNumber>
    </recommendedName>
</protein>
<dbReference type="EC" id="3.2.2.27" evidence="3"/>
<evidence type="ECO:0000256" key="3">
    <source>
        <dbReference type="ARBA" id="ARBA00012030"/>
    </source>
</evidence>
<reference evidence="13" key="1">
    <citation type="submission" date="2022-11" db="EMBL/GenBank/DDBJ databases">
        <title>Candidatus Alkanophaga archaea from heated hydrothermal vent sediment oxidize petroleum alkanes.</title>
        <authorList>
            <person name="Zehnle H."/>
            <person name="Laso-Perez R."/>
            <person name="Lipp J."/>
            <person name="Teske A."/>
            <person name="Wegener G."/>
        </authorList>
    </citation>
    <scope>NUCLEOTIDE SEQUENCE</scope>
    <source>
        <strain evidence="13">MCA70</strain>
    </source>
</reference>
<evidence type="ECO:0000256" key="8">
    <source>
        <dbReference type="ARBA" id="ARBA00022801"/>
    </source>
</evidence>
<comment type="caution">
    <text evidence="13">The sequence shown here is derived from an EMBL/GenBank/DDBJ whole genome shotgun (WGS) entry which is preliminary data.</text>
</comment>
<evidence type="ECO:0000313" key="14">
    <source>
        <dbReference type="Proteomes" id="UP001144110"/>
    </source>
</evidence>
<evidence type="ECO:0000256" key="9">
    <source>
        <dbReference type="ARBA" id="ARBA00023004"/>
    </source>
</evidence>
<dbReference type="PANTHER" id="PTHR33693:SF1">
    <property type="entry name" value="TYPE-4 URACIL-DNA GLYCOSYLASE"/>
    <property type="match status" value="1"/>
</dbReference>
<dbReference type="SUPFAM" id="SSF52141">
    <property type="entry name" value="Uracil-DNA glycosylase-like"/>
    <property type="match status" value="1"/>
</dbReference>
<keyword evidence="11" id="KW-0234">DNA repair</keyword>
<evidence type="ECO:0000256" key="2">
    <source>
        <dbReference type="ARBA" id="ARBA00006521"/>
    </source>
</evidence>
<keyword evidence="10" id="KW-0411">Iron-sulfur</keyword>
<name>A0AAE3P5Q0_9BACT</name>
<comment type="catalytic activity">
    <reaction evidence="1">
        <text>Hydrolyzes single-stranded DNA or mismatched double-stranded DNA and polynucleotides, releasing free uracil.</text>
        <dbReference type="EC" id="3.2.2.27"/>
    </reaction>
</comment>
<dbReference type="PANTHER" id="PTHR33693">
    <property type="entry name" value="TYPE-5 URACIL-DNA GLYCOSYLASE"/>
    <property type="match status" value="1"/>
</dbReference>
<dbReference type="Pfam" id="PF03167">
    <property type="entry name" value="UDG"/>
    <property type="match status" value="1"/>
</dbReference>
<evidence type="ECO:0000259" key="12">
    <source>
        <dbReference type="SMART" id="SM00986"/>
    </source>
</evidence>
<proteinExistence type="inferred from homology"/>
<dbReference type="GO" id="GO:0004844">
    <property type="term" value="F:uracil DNA N-glycosylase activity"/>
    <property type="evidence" value="ECO:0007669"/>
    <property type="project" value="UniProtKB-EC"/>
</dbReference>
<dbReference type="InterPro" id="IPR005273">
    <property type="entry name" value="Ura-DNA_glyco_family4"/>
</dbReference>
<keyword evidence="8" id="KW-0378">Hydrolase</keyword>
<accession>A0AAE3P5Q0</accession>
<keyword evidence="7" id="KW-0227">DNA damage</keyword>
<evidence type="ECO:0000256" key="6">
    <source>
        <dbReference type="ARBA" id="ARBA00022723"/>
    </source>
</evidence>
<comment type="similarity">
    <text evidence="2">Belongs to the uracil-DNA glycosylase (UDG) superfamily. Type 4 (UDGa) family.</text>
</comment>
<dbReference type="CDD" id="cd10030">
    <property type="entry name" value="UDG-F4_TTUDGA_SPO1dp_like"/>
    <property type="match status" value="1"/>
</dbReference>
<dbReference type="SMART" id="SM00987">
    <property type="entry name" value="UreE_C"/>
    <property type="match status" value="1"/>
</dbReference>
<dbReference type="GO" id="GO:0006281">
    <property type="term" value="P:DNA repair"/>
    <property type="evidence" value="ECO:0007669"/>
    <property type="project" value="UniProtKB-KW"/>
</dbReference>
<keyword evidence="5" id="KW-0004">4Fe-4S</keyword>
<keyword evidence="9" id="KW-0408">Iron</keyword>
<feature type="domain" description="Uracil-DNA glycosylase-like" evidence="12">
    <location>
        <begin position="32"/>
        <end position="179"/>
    </location>
</feature>
<gene>
    <name evidence="13" type="ORF">OD816_001158</name>
</gene>
<dbReference type="GO" id="GO:0051539">
    <property type="term" value="F:4 iron, 4 sulfur cluster binding"/>
    <property type="evidence" value="ECO:0007669"/>
    <property type="project" value="UniProtKB-KW"/>
</dbReference>
<dbReference type="Gene3D" id="3.40.470.10">
    <property type="entry name" value="Uracil-DNA glycosylase-like domain"/>
    <property type="match status" value="1"/>
</dbReference>
<keyword evidence="6" id="KW-0479">Metal-binding</keyword>
<evidence type="ECO:0000256" key="10">
    <source>
        <dbReference type="ARBA" id="ARBA00023014"/>
    </source>
</evidence>
<sequence>MKAKKEKLTQLNEKIKKCKKCELWKMRNNVVPGEGPSNAKVMIIGQAPGVQEDKTGRPFVGPAGKFLNYLLGLAGLNRKEIFITSPLKCLPQPPINRKPKKKEIEACLPWLKKQIEVINPEIFILLGEIAFSVFFPDKKLKDFRGKWIERKNKKFFVTYHPAAGIRFPKIRKVLEEDFKKLKTLTF</sequence>
<dbReference type="Proteomes" id="UP001144110">
    <property type="component" value="Unassembled WGS sequence"/>
</dbReference>
<evidence type="ECO:0000256" key="7">
    <source>
        <dbReference type="ARBA" id="ARBA00022763"/>
    </source>
</evidence>
<dbReference type="SMART" id="SM00986">
    <property type="entry name" value="UDG"/>
    <property type="match status" value="1"/>
</dbReference>
<dbReference type="InterPro" id="IPR051536">
    <property type="entry name" value="UDG_Type-4/5"/>
</dbReference>
<evidence type="ECO:0000313" key="13">
    <source>
        <dbReference type="EMBL" id="MDF2953913.1"/>
    </source>
</evidence>
<dbReference type="EMBL" id="JAPHEG010000005">
    <property type="protein sequence ID" value="MDF2953913.1"/>
    <property type="molecule type" value="Genomic_DNA"/>
</dbReference>
<dbReference type="InterPro" id="IPR005122">
    <property type="entry name" value="Uracil-DNA_glycosylase-like"/>
</dbReference>
<organism evidence="13 14">
    <name type="scientific">Candidatus Thermodesulfobacterium syntrophicum</name>
    <dbReference type="NCBI Taxonomy" id="3060442"/>
    <lineage>
        <taxon>Bacteria</taxon>
        <taxon>Pseudomonadati</taxon>
        <taxon>Thermodesulfobacteriota</taxon>
        <taxon>Thermodesulfobacteria</taxon>
        <taxon>Thermodesulfobacteriales</taxon>
        <taxon>Thermodesulfobacteriaceae</taxon>
        <taxon>Thermodesulfobacterium</taxon>
    </lineage>
</organism>